<dbReference type="InterPro" id="IPR029016">
    <property type="entry name" value="GAF-like_dom_sf"/>
</dbReference>
<evidence type="ECO:0000256" key="2">
    <source>
        <dbReference type="ARBA" id="ARBA00023163"/>
    </source>
</evidence>
<feature type="domain" description="PAS fold-4" evidence="5">
    <location>
        <begin position="12"/>
        <end position="123"/>
    </location>
</feature>
<accession>A0A482YCE1</accession>
<dbReference type="InterPro" id="IPR007050">
    <property type="entry name" value="HTH_bacterioopsin"/>
</dbReference>
<dbReference type="SUPFAM" id="SSF55781">
    <property type="entry name" value="GAF domain-like"/>
    <property type="match status" value="1"/>
</dbReference>
<evidence type="ECO:0000256" key="1">
    <source>
        <dbReference type="ARBA" id="ARBA00023015"/>
    </source>
</evidence>
<reference evidence="8 9" key="1">
    <citation type="submission" date="2019-02" db="EMBL/GenBank/DDBJ databases">
        <title>Genomic Encyclopedia of Archaeal and Bacterial Type Strains, Phase II (KMG-II): from individual species to whole genera.</title>
        <authorList>
            <person name="Goeker M."/>
        </authorList>
    </citation>
    <scope>NUCLEOTIDE SEQUENCE [LARGE SCALE GENOMIC DNA]</scope>
    <source>
        <strain evidence="8 9">DSM 18328</strain>
    </source>
</reference>
<feature type="domain" description="HTH bat-type" evidence="4">
    <location>
        <begin position="478"/>
        <end position="529"/>
    </location>
</feature>
<gene>
    <name evidence="8" type="ORF">BDK88_2341</name>
</gene>
<dbReference type="Proteomes" id="UP000291097">
    <property type="component" value="Unassembled WGS sequence"/>
</dbReference>
<dbReference type="Pfam" id="PF04967">
    <property type="entry name" value="HTH_10"/>
    <property type="match status" value="1"/>
</dbReference>
<comment type="caution">
    <text evidence="8">The sequence shown here is derived from an EMBL/GenBank/DDBJ whole genome shotgun (WGS) entry which is preliminary data.</text>
</comment>
<evidence type="ECO:0000313" key="9">
    <source>
        <dbReference type="Proteomes" id="UP000291097"/>
    </source>
</evidence>
<evidence type="ECO:0000313" key="8">
    <source>
        <dbReference type="EMBL" id="RZV11108.1"/>
    </source>
</evidence>
<dbReference type="SUPFAM" id="SSF55785">
    <property type="entry name" value="PYP-like sensor domain (PAS domain)"/>
    <property type="match status" value="1"/>
</dbReference>
<dbReference type="Pfam" id="PF15915">
    <property type="entry name" value="BAT"/>
    <property type="match status" value="1"/>
</dbReference>
<feature type="domain" description="Bacterioopsin transcriptional activator GAF and HTH associated" evidence="7">
    <location>
        <begin position="321"/>
        <end position="470"/>
    </location>
</feature>
<proteinExistence type="predicted"/>
<dbReference type="PANTHER" id="PTHR34236:SF1">
    <property type="entry name" value="DIMETHYL SULFOXIDE REDUCTASE TRANSCRIPTIONAL ACTIVATOR"/>
    <property type="match status" value="1"/>
</dbReference>
<dbReference type="OrthoDB" id="234125at2157"/>
<dbReference type="Gene3D" id="3.30.450.40">
    <property type="match status" value="1"/>
</dbReference>
<dbReference type="Pfam" id="PF08448">
    <property type="entry name" value="PAS_4"/>
    <property type="match status" value="1"/>
</dbReference>
<dbReference type="AlphaFoldDB" id="A0A482YCE1"/>
<dbReference type="InterPro" id="IPR003018">
    <property type="entry name" value="GAF"/>
</dbReference>
<dbReference type="InterPro" id="IPR031803">
    <property type="entry name" value="BAT_GAF/HTH-assoc"/>
</dbReference>
<organism evidence="8 9">
    <name type="scientific">Natrinema hispanicum</name>
    <dbReference type="NCBI Taxonomy" id="392421"/>
    <lineage>
        <taxon>Archaea</taxon>
        <taxon>Methanobacteriati</taxon>
        <taxon>Methanobacteriota</taxon>
        <taxon>Stenosarchaea group</taxon>
        <taxon>Halobacteria</taxon>
        <taxon>Halobacteriales</taxon>
        <taxon>Natrialbaceae</taxon>
        <taxon>Natrinema</taxon>
    </lineage>
</organism>
<dbReference type="Gene3D" id="3.30.450.20">
    <property type="entry name" value="PAS domain"/>
    <property type="match status" value="1"/>
</dbReference>
<protein>
    <submittedName>
        <fullName evidence="8">Putative DNA binding protein</fullName>
    </submittedName>
</protein>
<keyword evidence="1" id="KW-0805">Transcription regulation</keyword>
<dbReference type="InterPro" id="IPR035965">
    <property type="entry name" value="PAS-like_dom_sf"/>
</dbReference>
<feature type="domain" description="GAF" evidence="6">
    <location>
        <begin position="166"/>
        <end position="309"/>
    </location>
</feature>
<sequence>MGSGHELAATALDTLPITVAIIDDEGEIQLTNQSWSEFESAERDGEHIGSNYLAAAVTADDEYAQQAVDGIEAVLAGDRDSFSMEYPCHSPDEKRWFLMRVTQFPHDGQRLASLVHLEITERKLAELAAEANAEQVQKERQALEHVLERVDGLVRTVTDAAVGAETRTEIEHDVCRRLAATDPYVLAWIGRVDVTNRRLSPREWASDDDVPLEDDNLVLDADAAHPAVQALERDDAQVIADVTAHDAADRLWPRGAGDCDYFQSVAALPLTYGDVTYGVLVVFADEPDAFDERELLVLDSLSGTVATAMNALEVRRMLTTEAVIAVDVAIEDPSLFVTALSATFDATVSYRGLTEADDGTPLVVLHVDRTLEDDAVDETGIAHDVTILSTTDDGTLLEVATTDGLVTALSEHGAVIRELVATDGVADLAVDLPDGRSARSAYDLLERRYDRVELLSYYERDEPAQTPHDVTARLESSLTDRQLMALRKAYYANYFEWPRDISGEELAESMDISRSTFHQHLRAAQRKVLAELFD</sequence>
<dbReference type="EMBL" id="SHMP01000004">
    <property type="protein sequence ID" value="RZV11108.1"/>
    <property type="molecule type" value="Genomic_DNA"/>
</dbReference>
<feature type="coiled-coil region" evidence="3">
    <location>
        <begin position="117"/>
        <end position="153"/>
    </location>
</feature>
<dbReference type="Pfam" id="PF13185">
    <property type="entry name" value="GAF_2"/>
    <property type="match status" value="1"/>
</dbReference>
<evidence type="ECO:0000259" key="5">
    <source>
        <dbReference type="Pfam" id="PF08448"/>
    </source>
</evidence>
<dbReference type="InterPro" id="IPR013656">
    <property type="entry name" value="PAS_4"/>
</dbReference>
<evidence type="ECO:0000259" key="7">
    <source>
        <dbReference type="Pfam" id="PF15915"/>
    </source>
</evidence>
<name>A0A482YCE1_9EURY</name>
<dbReference type="RefSeq" id="WP_130500483.1">
    <property type="nucleotide sequence ID" value="NZ_SHMP01000004.1"/>
</dbReference>
<evidence type="ECO:0000256" key="3">
    <source>
        <dbReference type="SAM" id="Coils"/>
    </source>
</evidence>
<keyword evidence="3" id="KW-0175">Coiled coil</keyword>
<keyword evidence="2" id="KW-0804">Transcription</keyword>
<dbReference type="PANTHER" id="PTHR34236">
    <property type="entry name" value="DIMETHYL SULFOXIDE REDUCTASE TRANSCRIPTIONAL ACTIVATOR"/>
    <property type="match status" value="1"/>
</dbReference>
<evidence type="ECO:0000259" key="4">
    <source>
        <dbReference type="Pfam" id="PF04967"/>
    </source>
</evidence>
<evidence type="ECO:0000259" key="6">
    <source>
        <dbReference type="Pfam" id="PF13185"/>
    </source>
</evidence>